<name>A0AA38J268_9CUCU</name>
<keyword evidence="1" id="KW-0472">Membrane</keyword>
<reference evidence="2" key="1">
    <citation type="journal article" date="2023" name="G3 (Bethesda)">
        <title>Whole genome assemblies of Zophobas morio and Tenebrio molitor.</title>
        <authorList>
            <person name="Kaur S."/>
            <person name="Stinson S.A."/>
            <person name="diCenzo G.C."/>
        </authorList>
    </citation>
    <scope>NUCLEOTIDE SEQUENCE</scope>
    <source>
        <strain evidence="2">QUZm001</strain>
    </source>
</reference>
<comment type="caution">
    <text evidence="2">The sequence shown here is derived from an EMBL/GenBank/DDBJ whole genome shotgun (WGS) entry which is preliminary data.</text>
</comment>
<organism evidence="2 3">
    <name type="scientific">Zophobas morio</name>
    <dbReference type="NCBI Taxonomy" id="2755281"/>
    <lineage>
        <taxon>Eukaryota</taxon>
        <taxon>Metazoa</taxon>
        <taxon>Ecdysozoa</taxon>
        <taxon>Arthropoda</taxon>
        <taxon>Hexapoda</taxon>
        <taxon>Insecta</taxon>
        <taxon>Pterygota</taxon>
        <taxon>Neoptera</taxon>
        <taxon>Endopterygota</taxon>
        <taxon>Coleoptera</taxon>
        <taxon>Polyphaga</taxon>
        <taxon>Cucujiformia</taxon>
        <taxon>Tenebrionidae</taxon>
        <taxon>Zophobas</taxon>
    </lineage>
</organism>
<gene>
    <name evidence="2" type="ORF">Zmor_000915</name>
</gene>
<feature type="transmembrane region" description="Helical" evidence="1">
    <location>
        <begin position="142"/>
        <end position="167"/>
    </location>
</feature>
<feature type="transmembrane region" description="Helical" evidence="1">
    <location>
        <begin position="86"/>
        <end position="106"/>
    </location>
</feature>
<accession>A0AA38J268</accession>
<dbReference type="AlphaFoldDB" id="A0AA38J268"/>
<evidence type="ECO:0000313" key="3">
    <source>
        <dbReference type="Proteomes" id="UP001168821"/>
    </source>
</evidence>
<sequence>MQIQQINNNNKSMADPAVKAQNICSKLSQKVVEVKSFYNKHFPTDRRTYNLRVPLVGLILSVLTIHFVTNFFVVRWYFRQEDTDNLIKYLLIFISAALGYELYYGLLIGDRKQFTPWILGKLIELCFTFATIIYIIVDYWSILRFCVPQLCYGLIVFALNGLVTYVVTSTSLRQFRGHGRKTDIPEENIYEAYDDA</sequence>
<protein>
    <submittedName>
        <fullName evidence="2">Uncharacterized protein</fullName>
    </submittedName>
</protein>
<keyword evidence="3" id="KW-1185">Reference proteome</keyword>
<evidence type="ECO:0000256" key="1">
    <source>
        <dbReference type="SAM" id="Phobius"/>
    </source>
</evidence>
<proteinExistence type="predicted"/>
<feature type="transmembrane region" description="Helical" evidence="1">
    <location>
        <begin position="118"/>
        <end position="136"/>
    </location>
</feature>
<evidence type="ECO:0000313" key="2">
    <source>
        <dbReference type="EMBL" id="KAJ3665419.1"/>
    </source>
</evidence>
<keyword evidence="1" id="KW-0812">Transmembrane</keyword>
<dbReference type="EMBL" id="JALNTZ010000001">
    <property type="protein sequence ID" value="KAJ3665419.1"/>
    <property type="molecule type" value="Genomic_DNA"/>
</dbReference>
<feature type="transmembrane region" description="Helical" evidence="1">
    <location>
        <begin position="55"/>
        <end position="74"/>
    </location>
</feature>
<keyword evidence="1" id="KW-1133">Transmembrane helix</keyword>
<dbReference type="Proteomes" id="UP001168821">
    <property type="component" value="Unassembled WGS sequence"/>
</dbReference>